<dbReference type="RefSeq" id="WP_344695013.1">
    <property type="nucleotide sequence ID" value="NZ_BAABBR010000001.1"/>
</dbReference>
<evidence type="ECO:0000313" key="3">
    <source>
        <dbReference type="Proteomes" id="UP001424459"/>
    </source>
</evidence>
<keyword evidence="1" id="KW-0732">Signal</keyword>
<proteinExistence type="predicted"/>
<keyword evidence="3" id="KW-1185">Reference proteome</keyword>
<name>A0ABP7TH96_9SPHN</name>
<dbReference type="InterPro" id="IPR010239">
    <property type="entry name" value="CHP02001"/>
</dbReference>
<dbReference type="NCBIfam" id="TIGR02001">
    <property type="entry name" value="gcw_chp"/>
    <property type="match status" value="1"/>
</dbReference>
<accession>A0ABP7TH96</accession>
<dbReference type="Proteomes" id="UP001424459">
    <property type="component" value="Unassembled WGS sequence"/>
</dbReference>
<evidence type="ECO:0000256" key="1">
    <source>
        <dbReference type="SAM" id="SignalP"/>
    </source>
</evidence>
<dbReference type="EMBL" id="BAABBR010000001">
    <property type="protein sequence ID" value="GAA4026346.1"/>
    <property type="molecule type" value="Genomic_DNA"/>
</dbReference>
<dbReference type="Pfam" id="PF09694">
    <property type="entry name" value="Gcw_chp"/>
    <property type="match status" value="1"/>
</dbReference>
<feature type="signal peptide" evidence="1">
    <location>
        <begin position="1"/>
        <end position="23"/>
    </location>
</feature>
<evidence type="ECO:0000313" key="2">
    <source>
        <dbReference type="EMBL" id="GAA4026346.1"/>
    </source>
</evidence>
<sequence length="246" mass="25420">MRIITVTTVIGLLLGLAATPAAAQEKKAPITIHGGATLVTDYRFRGISQTDRRPALQGFVTVEHESGVYASVWGSSIDDYVAHGADQELDLIAGVKHSFGATTIDAGVLYYYYPGSGGVASDFVEPYASITQAVGPASIKGSIAYAPRQNALSVGNGREDNLYLAGDVSLAVPDSPISLTGHLGHSKGPSFITIGRSTTDWSLGASAAWRGLTLGVAYVDTDATAFSPRGRQIAGSGIVASLGASF</sequence>
<organism evidence="2 3">
    <name type="scientific">Sphingomonas rosea</name>
    <dbReference type="NCBI Taxonomy" id="335605"/>
    <lineage>
        <taxon>Bacteria</taxon>
        <taxon>Pseudomonadati</taxon>
        <taxon>Pseudomonadota</taxon>
        <taxon>Alphaproteobacteria</taxon>
        <taxon>Sphingomonadales</taxon>
        <taxon>Sphingomonadaceae</taxon>
        <taxon>Sphingomonas</taxon>
    </lineage>
</organism>
<protein>
    <submittedName>
        <fullName evidence="2">TorF family putative porin</fullName>
    </submittedName>
</protein>
<comment type="caution">
    <text evidence="2">The sequence shown here is derived from an EMBL/GenBank/DDBJ whole genome shotgun (WGS) entry which is preliminary data.</text>
</comment>
<feature type="chain" id="PRO_5046340003" evidence="1">
    <location>
        <begin position="24"/>
        <end position="246"/>
    </location>
</feature>
<gene>
    <name evidence="2" type="ORF">GCM10022281_01160</name>
</gene>
<reference evidence="3" key="1">
    <citation type="journal article" date="2019" name="Int. J. Syst. Evol. Microbiol.">
        <title>The Global Catalogue of Microorganisms (GCM) 10K type strain sequencing project: providing services to taxonomists for standard genome sequencing and annotation.</title>
        <authorList>
            <consortium name="The Broad Institute Genomics Platform"/>
            <consortium name="The Broad Institute Genome Sequencing Center for Infectious Disease"/>
            <person name="Wu L."/>
            <person name="Ma J."/>
        </authorList>
    </citation>
    <scope>NUCLEOTIDE SEQUENCE [LARGE SCALE GENOMIC DNA]</scope>
    <source>
        <strain evidence="3">JCM 17564</strain>
    </source>
</reference>